<evidence type="ECO:0000313" key="2">
    <source>
        <dbReference type="EMBL" id="JAP14963.1"/>
    </source>
</evidence>
<protein>
    <submittedName>
        <fullName evidence="2">Putative ovule protein</fullName>
    </submittedName>
</protein>
<feature type="transmembrane region" description="Helical" evidence="1">
    <location>
        <begin position="12"/>
        <end position="34"/>
    </location>
</feature>
<feature type="non-terminal residue" evidence="2">
    <location>
        <position position="1"/>
    </location>
</feature>
<proteinExistence type="predicted"/>
<accession>A0A0V0H4A5</accession>
<organism evidence="2">
    <name type="scientific">Solanum chacoense</name>
    <name type="common">Chaco potato</name>
    <dbReference type="NCBI Taxonomy" id="4108"/>
    <lineage>
        <taxon>Eukaryota</taxon>
        <taxon>Viridiplantae</taxon>
        <taxon>Streptophyta</taxon>
        <taxon>Embryophyta</taxon>
        <taxon>Tracheophyta</taxon>
        <taxon>Spermatophyta</taxon>
        <taxon>Magnoliopsida</taxon>
        <taxon>eudicotyledons</taxon>
        <taxon>Gunneridae</taxon>
        <taxon>Pentapetalae</taxon>
        <taxon>asterids</taxon>
        <taxon>lamiids</taxon>
        <taxon>Solanales</taxon>
        <taxon>Solanaceae</taxon>
        <taxon>Solanoideae</taxon>
        <taxon>Solaneae</taxon>
        <taxon>Solanum</taxon>
    </lineage>
</organism>
<name>A0A0V0H4A5_SOLCH</name>
<evidence type="ECO:0000256" key="1">
    <source>
        <dbReference type="SAM" id="Phobius"/>
    </source>
</evidence>
<sequence length="62" mass="6992">GLGRIYWPTNQYLLLPLVHTALALISSVHVSPAIHRKIFLLLHIIDLHLQSSNQLHPPPKSL</sequence>
<reference evidence="2" key="1">
    <citation type="submission" date="2015-12" db="EMBL/GenBank/DDBJ databases">
        <title>Gene expression during late stages of embryo sac development: a critical building block for successful pollen-pistil interactions.</title>
        <authorList>
            <person name="Liu Y."/>
            <person name="Joly V."/>
            <person name="Sabar M."/>
            <person name="Matton D.P."/>
        </authorList>
    </citation>
    <scope>NUCLEOTIDE SEQUENCE</scope>
</reference>
<keyword evidence="1" id="KW-0472">Membrane</keyword>
<keyword evidence="1" id="KW-1133">Transmembrane helix</keyword>
<keyword evidence="1" id="KW-0812">Transmembrane</keyword>
<dbReference type="EMBL" id="GEDG01025840">
    <property type="protein sequence ID" value="JAP14963.1"/>
    <property type="molecule type" value="Transcribed_RNA"/>
</dbReference>
<dbReference type="AlphaFoldDB" id="A0A0V0H4A5"/>